<keyword evidence="2" id="KW-1185">Reference proteome</keyword>
<organism evidence="1 2">
    <name type="scientific">Lutibacter flavus</name>
    <dbReference type="NCBI Taxonomy" id="691689"/>
    <lineage>
        <taxon>Bacteria</taxon>
        <taxon>Pseudomonadati</taxon>
        <taxon>Bacteroidota</taxon>
        <taxon>Flavobacteriia</taxon>
        <taxon>Flavobacteriales</taxon>
        <taxon>Flavobacteriaceae</taxon>
        <taxon>Lutibacter</taxon>
    </lineage>
</organism>
<name>A0A238ZMA9_9FLAO</name>
<sequence length="156" mass="18263">MMKKTVTNLLSILFIFFLIGKINAQEIKMTHKDSLNVVLEKYYELNLKVFQSGSNIDDIDNIFSLFTEEFIYVHPKYGGVYTRENLYTGYKRNQEKGSYNGKVIDIQIINKIVGLNAIAVNKRFIKKVNDKTVEGEINMTLIEFRKGRISKIFEYW</sequence>
<accession>A0A238ZMA9</accession>
<dbReference type="InterPro" id="IPR032710">
    <property type="entry name" value="NTF2-like_dom_sf"/>
</dbReference>
<dbReference type="EMBL" id="FZNX01000007">
    <property type="protein sequence ID" value="SNR83844.1"/>
    <property type="molecule type" value="Genomic_DNA"/>
</dbReference>
<evidence type="ECO:0000313" key="1">
    <source>
        <dbReference type="EMBL" id="SNR83844.1"/>
    </source>
</evidence>
<evidence type="ECO:0000313" key="2">
    <source>
        <dbReference type="Proteomes" id="UP000198412"/>
    </source>
</evidence>
<protein>
    <recommendedName>
        <fullName evidence="3">SnoaL-like domain-containing protein</fullName>
    </recommendedName>
</protein>
<dbReference type="SUPFAM" id="SSF54427">
    <property type="entry name" value="NTF2-like"/>
    <property type="match status" value="1"/>
</dbReference>
<dbReference type="AlphaFoldDB" id="A0A238ZMA9"/>
<dbReference type="Proteomes" id="UP000198412">
    <property type="component" value="Unassembled WGS sequence"/>
</dbReference>
<evidence type="ECO:0008006" key="3">
    <source>
        <dbReference type="Google" id="ProtNLM"/>
    </source>
</evidence>
<proteinExistence type="predicted"/>
<reference evidence="2" key="1">
    <citation type="submission" date="2017-06" db="EMBL/GenBank/DDBJ databases">
        <authorList>
            <person name="Varghese N."/>
            <person name="Submissions S."/>
        </authorList>
    </citation>
    <scope>NUCLEOTIDE SEQUENCE [LARGE SCALE GENOMIC DNA]</scope>
    <source>
        <strain evidence="2">DSM 27993</strain>
    </source>
</reference>
<gene>
    <name evidence="1" type="ORF">SAMN04488111_3387</name>
</gene>